<gene>
    <name evidence="1" type="ORF">M9H77_06401</name>
</gene>
<dbReference type="EMBL" id="CM044702">
    <property type="protein sequence ID" value="KAI5675451.1"/>
    <property type="molecule type" value="Genomic_DNA"/>
</dbReference>
<comment type="caution">
    <text evidence="1">The sequence shown here is derived from an EMBL/GenBank/DDBJ whole genome shotgun (WGS) entry which is preliminary data.</text>
</comment>
<reference evidence="2" key="1">
    <citation type="journal article" date="2023" name="Nat. Plants">
        <title>Single-cell RNA sequencing provides a high-resolution roadmap for understanding the multicellular compartmentation of specialized metabolism.</title>
        <authorList>
            <person name="Sun S."/>
            <person name="Shen X."/>
            <person name="Li Y."/>
            <person name="Li Y."/>
            <person name="Wang S."/>
            <person name="Li R."/>
            <person name="Zhang H."/>
            <person name="Shen G."/>
            <person name="Guo B."/>
            <person name="Wei J."/>
            <person name="Xu J."/>
            <person name="St-Pierre B."/>
            <person name="Chen S."/>
            <person name="Sun C."/>
        </authorList>
    </citation>
    <scope>NUCLEOTIDE SEQUENCE [LARGE SCALE GENOMIC DNA]</scope>
</reference>
<organism evidence="1 2">
    <name type="scientific">Catharanthus roseus</name>
    <name type="common">Madagascar periwinkle</name>
    <name type="synonym">Vinca rosea</name>
    <dbReference type="NCBI Taxonomy" id="4058"/>
    <lineage>
        <taxon>Eukaryota</taxon>
        <taxon>Viridiplantae</taxon>
        <taxon>Streptophyta</taxon>
        <taxon>Embryophyta</taxon>
        <taxon>Tracheophyta</taxon>
        <taxon>Spermatophyta</taxon>
        <taxon>Magnoliopsida</taxon>
        <taxon>eudicotyledons</taxon>
        <taxon>Gunneridae</taxon>
        <taxon>Pentapetalae</taxon>
        <taxon>asterids</taxon>
        <taxon>lamiids</taxon>
        <taxon>Gentianales</taxon>
        <taxon>Apocynaceae</taxon>
        <taxon>Rauvolfioideae</taxon>
        <taxon>Vinceae</taxon>
        <taxon>Catharanthinae</taxon>
        <taxon>Catharanthus</taxon>
    </lineage>
</organism>
<protein>
    <submittedName>
        <fullName evidence="1">Uncharacterized protein</fullName>
    </submittedName>
</protein>
<dbReference type="Proteomes" id="UP001060085">
    <property type="component" value="Linkage Group LG02"/>
</dbReference>
<proteinExistence type="predicted"/>
<name>A0ACC0BRZ8_CATRO</name>
<evidence type="ECO:0000313" key="1">
    <source>
        <dbReference type="EMBL" id="KAI5675451.1"/>
    </source>
</evidence>
<sequence>MVEETVIIEEANMTVTRKRFVHVKRDARIKGKLSLIPETINNQRLNYLSNLEQACLQLCSRPHKSTKAPIDHIQSLTPSHDLDREKKLQEELDELLLSPYSFFSLFRGIRQGNPMSPTLFTICFHLLSRLIMARSRKDESMVSRLVGKALP</sequence>
<evidence type="ECO:0000313" key="2">
    <source>
        <dbReference type="Proteomes" id="UP001060085"/>
    </source>
</evidence>
<keyword evidence="2" id="KW-1185">Reference proteome</keyword>
<accession>A0ACC0BRZ8</accession>